<sequence length="449" mass="49609">MFWDDDYLEHISQGLGLLTLSSVLPTFHPLECNIDSTLCSPSKLQLALFYFSLYLVAVAQAGQKPCLQAFGADQFDDNDPEECNLKSSFFNWWTFCLIAGSTIATICLNYVQDNVSWVVGFGVSWVFMALGLLIFLLGTGTYRFYNVGHGKNPVSGASKALFTLFKKWQVGSEQEESRQALLSKAPDLANEADSTANNVDGEEAKGLFRLFPIWASCLIYAVVLSQASTFFTKQGSTMDRRLGSKFQVPSASLQCFIGISAIAFIPVYDRLLVPLARRFTGEPSGITMLQRIGTGVALSVVVMLVAAFVEMKRLRTCREMGLVDLPDEVIPMSMWWLMPQNVLCGIANVFTVVGLQEFFYDQVPEAFRSLGLAFCLSIFGVGNFISGFIVSAINLITSSQGGSWFPDNLNRAHLDYFYLLLAGLSAVELLIFLCSAQFYVYKTKGNPAM</sequence>
<dbReference type="FunFam" id="1.20.1250.20:FF:000410">
    <property type="entry name" value="POT family protein"/>
    <property type="match status" value="1"/>
</dbReference>
<protein>
    <submittedName>
        <fullName evidence="7">Uncharacterized protein</fullName>
    </submittedName>
</protein>
<comment type="subcellular location">
    <subcellularLocation>
        <location evidence="1">Membrane</location>
        <topology evidence="1">Multi-pass membrane protein</topology>
    </subcellularLocation>
</comment>
<feature type="transmembrane region" description="Helical" evidence="6">
    <location>
        <begin position="288"/>
        <end position="309"/>
    </location>
</feature>
<dbReference type="PANTHER" id="PTHR11654">
    <property type="entry name" value="OLIGOPEPTIDE TRANSPORTER-RELATED"/>
    <property type="match status" value="1"/>
</dbReference>
<dbReference type="GO" id="GO:0016020">
    <property type="term" value="C:membrane"/>
    <property type="evidence" value="ECO:0007669"/>
    <property type="project" value="UniProtKB-SubCell"/>
</dbReference>
<gene>
    <name evidence="7" type="ORF">ZIOFF_048751</name>
</gene>
<keyword evidence="4 6" id="KW-1133">Transmembrane helix</keyword>
<dbReference type="InterPro" id="IPR036259">
    <property type="entry name" value="MFS_trans_sf"/>
</dbReference>
<evidence type="ECO:0000256" key="3">
    <source>
        <dbReference type="ARBA" id="ARBA00022692"/>
    </source>
</evidence>
<name>A0A8J5FTU9_ZINOF</name>
<evidence type="ECO:0000256" key="2">
    <source>
        <dbReference type="ARBA" id="ARBA00005982"/>
    </source>
</evidence>
<dbReference type="Proteomes" id="UP000734854">
    <property type="component" value="Unassembled WGS sequence"/>
</dbReference>
<evidence type="ECO:0000256" key="1">
    <source>
        <dbReference type="ARBA" id="ARBA00004141"/>
    </source>
</evidence>
<feature type="transmembrane region" description="Helical" evidence="6">
    <location>
        <begin position="90"/>
        <end position="111"/>
    </location>
</feature>
<feature type="transmembrane region" description="Helical" evidence="6">
    <location>
        <begin position="416"/>
        <end position="441"/>
    </location>
</feature>
<dbReference type="EMBL" id="JACMSC010000013">
    <property type="protein sequence ID" value="KAG6493749.1"/>
    <property type="molecule type" value="Genomic_DNA"/>
</dbReference>
<evidence type="ECO:0000313" key="8">
    <source>
        <dbReference type="Proteomes" id="UP000734854"/>
    </source>
</evidence>
<dbReference type="InterPro" id="IPR000109">
    <property type="entry name" value="POT_fam"/>
</dbReference>
<dbReference type="GO" id="GO:0022857">
    <property type="term" value="F:transmembrane transporter activity"/>
    <property type="evidence" value="ECO:0007669"/>
    <property type="project" value="InterPro"/>
</dbReference>
<feature type="transmembrane region" description="Helical" evidence="6">
    <location>
        <begin position="211"/>
        <end position="231"/>
    </location>
</feature>
<comment type="caution">
    <text evidence="7">The sequence shown here is derived from an EMBL/GenBank/DDBJ whole genome shotgun (WGS) entry which is preliminary data.</text>
</comment>
<dbReference type="SUPFAM" id="SSF103473">
    <property type="entry name" value="MFS general substrate transporter"/>
    <property type="match status" value="1"/>
</dbReference>
<accession>A0A8J5FTU9</accession>
<comment type="similarity">
    <text evidence="2">Belongs to the major facilitator superfamily. Proton-dependent oligopeptide transporter (POT/PTR) (TC 2.A.17) family.</text>
</comment>
<proteinExistence type="inferred from homology"/>
<evidence type="ECO:0000256" key="5">
    <source>
        <dbReference type="ARBA" id="ARBA00023136"/>
    </source>
</evidence>
<feature type="transmembrane region" description="Helical" evidence="6">
    <location>
        <begin position="251"/>
        <end position="268"/>
    </location>
</feature>
<evidence type="ECO:0000256" key="6">
    <source>
        <dbReference type="SAM" id="Phobius"/>
    </source>
</evidence>
<keyword evidence="5 6" id="KW-0472">Membrane</keyword>
<feature type="transmembrane region" description="Helical" evidence="6">
    <location>
        <begin position="118"/>
        <end position="138"/>
    </location>
</feature>
<feature type="transmembrane region" description="Helical" evidence="6">
    <location>
        <begin position="370"/>
        <end position="396"/>
    </location>
</feature>
<evidence type="ECO:0000313" key="7">
    <source>
        <dbReference type="EMBL" id="KAG6493749.1"/>
    </source>
</evidence>
<evidence type="ECO:0000256" key="4">
    <source>
        <dbReference type="ARBA" id="ARBA00022989"/>
    </source>
</evidence>
<dbReference type="Pfam" id="PF00854">
    <property type="entry name" value="PTR2"/>
    <property type="match status" value="1"/>
</dbReference>
<dbReference type="Gene3D" id="1.20.1250.20">
    <property type="entry name" value="MFS general substrate transporter like domains"/>
    <property type="match status" value="1"/>
</dbReference>
<dbReference type="AlphaFoldDB" id="A0A8J5FTU9"/>
<organism evidence="7 8">
    <name type="scientific">Zingiber officinale</name>
    <name type="common">Ginger</name>
    <name type="synonym">Amomum zingiber</name>
    <dbReference type="NCBI Taxonomy" id="94328"/>
    <lineage>
        <taxon>Eukaryota</taxon>
        <taxon>Viridiplantae</taxon>
        <taxon>Streptophyta</taxon>
        <taxon>Embryophyta</taxon>
        <taxon>Tracheophyta</taxon>
        <taxon>Spermatophyta</taxon>
        <taxon>Magnoliopsida</taxon>
        <taxon>Liliopsida</taxon>
        <taxon>Zingiberales</taxon>
        <taxon>Zingiberaceae</taxon>
        <taxon>Zingiber</taxon>
    </lineage>
</organism>
<keyword evidence="8" id="KW-1185">Reference proteome</keyword>
<keyword evidence="3 6" id="KW-0812">Transmembrane</keyword>
<reference evidence="7 8" key="1">
    <citation type="submission" date="2020-08" db="EMBL/GenBank/DDBJ databases">
        <title>Plant Genome Project.</title>
        <authorList>
            <person name="Zhang R.-G."/>
        </authorList>
    </citation>
    <scope>NUCLEOTIDE SEQUENCE [LARGE SCALE GENOMIC DNA]</scope>
    <source>
        <tissue evidence="7">Rhizome</tissue>
    </source>
</reference>